<evidence type="ECO:0000313" key="9">
    <source>
        <dbReference type="Proteomes" id="UP001154078"/>
    </source>
</evidence>
<evidence type="ECO:0000259" key="7">
    <source>
        <dbReference type="Pfam" id="PF23726"/>
    </source>
</evidence>
<evidence type="ECO:0000259" key="5">
    <source>
        <dbReference type="Pfam" id="PF03178"/>
    </source>
</evidence>
<dbReference type="Pfam" id="PF10433">
    <property type="entry name" value="Beta-prop_RSE1_1st"/>
    <property type="match status" value="1"/>
</dbReference>
<keyword evidence="9" id="KW-1185">Reference proteome</keyword>
<evidence type="ECO:0000313" key="8">
    <source>
        <dbReference type="EMBL" id="CAH0546734.1"/>
    </source>
</evidence>
<dbReference type="EMBL" id="OV121132">
    <property type="protein sequence ID" value="CAH0546734.1"/>
    <property type="molecule type" value="Genomic_DNA"/>
</dbReference>
<comment type="similarity">
    <text evidence="3">Belongs to the CPSF1 family.</text>
</comment>
<dbReference type="InterPro" id="IPR004871">
    <property type="entry name" value="RSE1/DDB1/CPSF1_C"/>
</dbReference>
<feature type="domain" description="RSE1/DDB1/CPSF1 second beta-propeller" evidence="7">
    <location>
        <begin position="532"/>
        <end position="962"/>
    </location>
</feature>
<dbReference type="InterPro" id="IPR015943">
    <property type="entry name" value="WD40/YVTN_repeat-like_dom_sf"/>
</dbReference>
<organism evidence="8 9">
    <name type="scientific">Brassicogethes aeneus</name>
    <name type="common">Rape pollen beetle</name>
    <name type="synonym">Meligethes aeneus</name>
    <dbReference type="NCBI Taxonomy" id="1431903"/>
    <lineage>
        <taxon>Eukaryota</taxon>
        <taxon>Metazoa</taxon>
        <taxon>Ecdysozoa</taxon>
        <taxon>Arthropoda</taxon>
        <taxon>Hexapoda</taxon>
        <taxon>Insecta</taxon>
        <taxon>Pterygota</taxon>
        <taxon>Neoptera</taxon>
        <taxon>Endopterygota</taxon>
        <taxon>Coleoptera</taxon>
        <taxon>Polyphaga</taxon>
        <taxon>Cucujiformia</taxon>
        <taxon>Nitidulidae</taxon>
        <taxon>Meligethinae</taxon>
        <taxon>Brassicogethes</taxon>
    </lineage>
</organism>
<dbReference type="OrthoDB" id="6109at2759"/>
<dbReference type="GO" id="GO:0031123">
    <property type="term" value="P:RNA 3'-end processing"/>
    <property type="evidence" value="ECO:0007669"/>
    <property type="project" value="UniProtKB-ARBA"/>
</dbReference>
<dbReference type="Pfam" id="PF03178">
    <property type="entry name" value="CPSF_A"/>
    <property type="match status" value="1"/>
</dbReference>
<feature type="domain" description="RSE1/DDB1/CPSF1 C-terminal" evidence="5">
    <location>
        <begin position="1035"/>
        <end position="1371"/>
    </location>
</feature>
<dbReference type="Pfam" id="PF23726">
    <property type="entry name" value="Beta-prop_RSE1_2nd"/>
    <property type="match status" value="1"/>
</dbReference>
<dbReference type="Gene3D" id="2.130.10.10">
    <property type="entry name" value="YVTN repeat-like/Quinoprotein amine dehydrogenase"/>
    <property type="match status" value="2"/>
</dbReference>
<evidence type="ECO:0000259" key="6">
    <source>
        <dbReference type="Pfam" id="PF10433"/>
    </source>
</evidence>
<dbReference type="FunFam" id="1.10.150.910:FF:000005">
    <property type="entry name" value="Cleavage and polyadenylation specific factor 1"/>
    <property type="match status" value="1"/>
</dbReference>
<sequence length="1406" mass="158924">MFSICKQTHPATGIEHALSCYFFDKTERSLITAAANIIKIFRLIPDVDSKSKSERYSEFSPPKSKLECVAQYSVFGNVMSMQSVRLANSTRDALLLAFADAKLSVVEYDPESHDLRTLSLHYFEEDEMKDGWTHHHHVPIVRADPENRCAVMTVFGRKLVVLPFRRENAIDDNETDVKVNVKPGSNNAANTKAPILASYMILLKETMDKIDNIIDIQFLHGYYEPTLLILYEPLKTFSGRVAVRTDTCAMAAISLNLQQRVHPVIWSVSNLPFDCTMAVPIKKPLGGTLIFSVNALIYLNQSIPPYGVSLNSIAESSSSFPLKPQDDIKISMDCANVEFLEDDTLVLSLKGGELYVLTLLADSMRYVRNFNFEKAAASVLTTCICVCENNFLFLGSRLGNSLLLRFTEKANEVITLDESDEPSAKRSKSEEEQRQLDNLEDCMATDVLDIRDPEELEVYGNQKQASLQITSYVFEVCDSLLNIGPCGNISIGEPAFHSEEFASNPDMDLELVTTSGYGKNGALCVLQRSIRPQIVTTFTLPGYSNMWTVRHGDDKHAFLILSQEEGTMILQTGQEINEIDNTGFATSGPTIYAANLGNNKYIVQITTTAVRLLAGANQIQHIPLDLGSAIVHASCADPYISLLTTDGQVITLMLREARGTAKMVISKSTLSNNPPVTNVCLYKDTSGMFSNKIPEEFTHIPEQVLGDIEMKTETENEDDLLYGETDFKMPSLNPPAPKPKVYYNWWKKYMTNTRPSYWLFVVRENSNLEIYSLPDFKLSFYVTNLCLGCKVLVDSLESVQINSASANETQIQKDYQVKEILMVGLGTNGSRPILLVRLEKDLYIYEVFRFTRGNLKLRFKKMKHNLIYTPSLEGRQDSDSSEYATIQDRIVKMRHFNNIAGYDGVFICGSNPHWIFLTTRGELRTHSMNIDGEVLSFAAFNNVNCPQGFLYFNKKSELRIGVLRTHLNYDAPWPVRKVPLRCTPHFVSYHLESKTYCLVTSIAEPSNQYYKFNGEDKELSIEDKGDRFPYPPQEKFSLMLFSPVSWEVIPNTKIDLDEWEHVNCLKNVALAYEGTRSGLKGYIAVGTNYNYGEDITSRGRILIYDIIEVVPEPGQPLTKNRFKEIYAKDQKGPVTALSQVKGFLVSAVGQKIYIWQLKDNDLVGVAFIDTQIYTHQILVIKSLLLVADVYKSIALLRFQEEYRTLSLVSRDFRACEVYSIEYMIDNSNLGFLVSDREKNLVLYMYQPEARESLGGQRLLRKADFHLGQNINSFFRIKCKLGELGEDKKHLTGADKRHVSMFATLDGGLGYIMPVAEKTYRRLLMLQNVLVSQGAHIAGLNPKAFRTYKSWRQLHANPARAVIDGELVWSYMNLSINEKIEVSKKIGTKLDELVDDLTDIQKLTNHF</sequence>
<dbReference type="FunFam" id="2.130.10.10:FF:002223">
    <property type="entry name" value="Cleavage and polyadenylation specific factor 1"/>
    <property type="match status" value="1"/>
</dbReference>
<dbReference type="GO" id="GO:0003676">
    <property type="term" value="F:nucleic acid binding"/>
    <property type="evidence" value="ECO:0007669"/>
    <property type="project" value="InterPro"/>
</dbReference>
<proteinExistence type="inferred from homology"/>
<feature type="domain" description="RSE1/DDB1/CPSF1 first beta-propeller" evidence="6">
    <location>
        <begin position="14"/>
        <end position="415"/>
    </location>
</feature>
<dbReference type="Proteomes" id="UP001154078">
    <property type="component" value="Chromosome 1"/>
</dbReference>
<dbReference type="FunFam" id="2.130.10.10:FF:000100">
    <property type="entry name" value="Cleavage and polyadenylation specificity factor subunit 1"/>
    <property type="match status" value="1"/>
</dbReference>
<evidence type="ECO:0000256" key="4">
    <source>
        <dbReference type="ARBA" id="ARBA00068483"/>
    </source>
</evidence>
<name>A0A9P0AN21_BRAAE</name>
<gene>
    <name evidence="8" type="ORF">MELIAE_LOCUS841</name>
</gene>
<dbReference type="GO" id="GO:0005654">
    <property type="term" value="C:nucleoplasm"/>
    <property type="evidence" value="ECO:0007669"/>
    <property type="project" value="UniProtKB-SubCell"/>
</dbReference>
<evidence type="ECO:0000256" key="3">
    <source>
        <dbReference type="ARBA" id="ARBA00038446"/>
    </source>
</evidence>
<dbReference type="Gene3D" id="1.10.150.910">
    <property type="match status" value="1"/>
</dbReference>
<dbReference type="InterPro" id="IPR050358">
    <property type="entry name" value="RSE1/DDB1/CFT1"/>
</dbReference>
<dbReference type="InterPro" id="IPR058543">
    <property type="entry name" value="Beta-prop_RSE1/DDB1/CPSF1_2nd"/>
</dbReference>
<dbReference type="PANTHER" id="PTHR10644">
    <property type="entry name" value="DNA REPAIR/RNA PROCESSING CPSF FAMILY"/>
    <property type="match status" value="1"/>
</dbReference>
<evidence type="ECO:0000256" key="1">
    <source>
        <dbReference type="ARBA" id="ARBA00004642"/>
    </source>
</evidence>
<accession>A0A9P0AN21</accession>
<keyword evidence="2" id="KW-0539">Nucleus</keyword>
<dbReference type="InterPro" id="IPR018846">
    <property type="entry name" value="Beta-prop_RSE1/DDB1/CPSF1_1st"/>
</dbReference>
<dbReference type="FunFam" id="2.130.10.10:FF:000118">
    <property type="entry name" value="Cleavage and polyadenylation specificity factor subunit 1"/>
    <property type="match status" value="1"/>
</dbReference>
<protein>
    <recommendedName>
        <fullName evidence="4">Cleavage and polyadenylation specificity factor subunit 1</fullName>
    </recommendedName>
</protein>
<reference evidence="8" key="1">
    <citation type="submission" date="2021-12" db="EMBL/GenBank/DDBJ databases">
        <authorList>
            <person name="King R."/>
        </authorList>
    </citation>
    <scope>NUCLEOTIDE SEQUENCE</scope>
</reference>
<evidence type="ECO:0000256" key="2">
    <source>
        <dbReference type="ARBA" id="ARBA00023242"/>
    </source>
</evidence>
<comment type="subcellular location">
    <subcellularLocation>
        <location evidence="1">Nucleus</location>
        <location evidence="1">Nucleoplasm</location>
    </subcellularLocation>
</comment>